<protein>
    <submittedName>
        <fullName evidence="9">Salicylate 5-hydroxylase large subunit</fullName>
    </submittedName>
</protein>
<dbReference type="InterPro" id="IPR036922">
    <property type="entry name" value="Rieske_2Fe-2S_sf"/>
</dbReference>
<feature type="domain" description="Rieske" evidence="8">
    <location>
        <begin position="42"/>
        <end position="157"/>
    </location>
</feature>
<dbReference type="PANTHER" id="PTHR43756:SF5">
    <property type="entry name" value="CHOLINE MONOOXYGENASE, CHLOROPLASTIC"/>
    <property type="match status" value="1"/>
</dbReference>
<dbReference type="Proteomes" id="UP000292445">
    <property type="component" value="Unassembled WGS sequence"/>
</dbReference>
<dbReference type="InterPro" id="IPR043264">
    <property type="entry name" value="AhdA1c-like_alpha_C"/>
</dbReference>
<gene>
    <name evidence="9" type="ORF">EV675_2350</name>
</gene>
<dbReference type="Pfam" id="PF00848">
    <property type="entry name" value="Ring_hydroxyl_A"/>
    <property type="match status" value="1"/>
</dbReference>
<dbReference type="CDD" id="cd08880">
    <property type="entry name" value="RHO_alpha_C_ahdA1c-like"/>
    <property type="match status" value="1"/>
</dbReference>
<dbReference type="EMBL" id="SGXC01000001">
    <property type="protein sequence ID" value="RZS86310.1"/>
    <property type="molecule type" value="Genomic_DNA"/>
</dbReference>
<evidence type="ECO:0000256" key="1">
    <source>
        <dbReference type="ARBA" id="ARBA00001962"/>
    </source>
</evidence>
<dbReference type="SUPFAM" id="SSF55961">
    <property type="entry name" value="Bet v1-like"/>
    <property type="match status" value="1"/>
</dbReference>
<organism evidence="9 10">
    <name type="scientific">Pigmentiphaga kullae</name>
    <dbReference type="NCBI Taxonomy" id="151784"/>
    <lineage>
        <taxon>Bacteria</taxon>
        <taxon>Pseudomonadati</taxon>
        <taxon>Pseudomonadota</taxon>
        <taxon>Betaproteobacteria</taxon>
        <taxon>Burkholderiales</taxon>
        <taxon>Alcaligenaceae</taxon>
        <taxon>Pigmentiphaga</taxon>
    </lineage>
</organism>
<sequence>MNIHERPLLAWPQEPGRVPYWVYTDRRVYERELARIFNGPTWSYVGLECEIPETGSYKKTTLGEQSVLVVRGKDGQVRVLANRCAHRGVELCQSQSGKVQDFMCPYHQWVYDLEGQLRGVPFKRGVQGKGGMPESFRTGSVSLRRLAVHTRGGAIFASWSEDPPPFEEYLGPAILGFYDRVFDGRPLRLLGYLRQKIAGNWKLMLENIKDPYHASLLHVFFVTFGLFRVDNPSRVITDESKLHTALASRRGRQELNDGTSQMRSFNAKLSLSGPELLDSQKEFPGDETVVMHTIWPNLILQQQSNTLACRQIVPCGPDAFELHWTFFGYMSDSDEMTERRLRQANLMGPGGLVSMDDSEIVARIQDGIRANAPDEAGIVEMGGLGAETETDHMVTEVAIRAFYEGYRKVMDL</sequence>
<dbReference type="Gene3D" id="3.90.380.10">
    <property type="entry name" value="Naphthalene 1,2-dioxygenase Alpha Subunit, Chain A, domain 1"/>
    <property type="match status" value="1"/>
</dbReference>
<comment type="similarity">
    <text evidence="2">Belongs to the bacterial ring-hydroxylating dioxygenase alpha subunit family.</text>
</comment>
<keyword evidence="7" id="KW-0411">Iron-sulfur</keyword>
<comment type="cofactor">
    <cofactor evidence="1">
        <name>Fe cation</name>
        <dbReference type="ChEBI" id="CHEBI:24875"/>
    </cofactor>
</comment>
<evidence type="ECO:0000256" key="5">
    <source>
        <dbReference type="ARBA" id="ARBA00023002"/>
    </source>
</evidence>
<evidence type="ECO:0000256" key="4">
    <source>
        <dbReference type="ARBA" id="ARBA00022723"/>
    </source>
</evidence>
<dbReference type="AlphaFoldDB" id="A0A4Q7NP05"/>
<dbReference type="GO" id="GO:0005506">
    <property type="term" value="F:iron ion binding"/>
    <property type="evidence" value="ECO:0007669"/>
    <property type="project" value="InterPro"/>
</dbReference>
<dbReference type="GO" id="GO:0016491">
    <property type="term" value="F:oxidoreductase activity"/>
    <property type="evidence" value="ECO:0007669"/>
    <property type="project" value="UniProtKB-KW"/>
</dbReference>
<evidence type="ECO:0000256" key="6">
    <source>
        <dbReference type="ARBA" id="ARBA00023004"/>
    </source>
</evidence>
<keyword evidence="4" id="KW-0479">Metal-binding</keyword>
<dbReference type="GO" id="GO:0051537">
    <property type="term" value="F:2 iron, 2 sulfur cluster binding"/>
    <property type="evidence" value="ECO:0007669"/>
    <property type="project" value="UniProtKB-KW"/>
</dbReference>
<dbReference type="PRINTS" id="PR00090">
    <property type="entry name" value="RNGDIOXGNASE"/>
</dbReference>
<dbReference type="InterPro" id="IPR017941">
    <property type="entry name" value="Rieske_2Fe-2S"/>
</dbReference>
<dbReference type="PANTHER" id="PTHR43756">
    <property type="entry name" value="CHOLINE MONOOXYGENASE, CHLOROPLASTIC"/>
    <property type="match status" value="1"/>
</dbReference>
<comment type="caution">
    <text evidence="9">The sequence shown here is derived from an EMBL/GenBank/DDBJ whole genome shotgun (WGS) entry which is preliminary data.</text>
</comment>
<keyword evidence="3" id="KW-0001">2Fe-2S</keyword>
<name>A0A4Q7NP05_9BURK</name>
<evidence type="ECO:0000313" key="10">
    <source>
        <dbReference type="Proteomes" id="UP000292445"/>
    </source>
</evidence>
<dbReference type="SUPFAM" id="SSF50022">
    <property type="entry name" value="ISP domain"/>
    <property type="match status" value="1"/>
</dbReference>
<dbReference type="InterPro" id="IPR015879">
    <property type="entry name" value="Ring_hydroxy_dOase_asu_C_dom"/>
</dbReference>
<dbReference type="InterPro" id="IPR001663">
    <property type="entry name" value="Rng_hydr_dOase-A"/>
</dbReference>
<evidence type="ECO:0000256" key="7">
    <source>
        <dbReference type="ARBA" id="ARBA00023014"/>
    </source>
</evidence>
<dbReference type="PROSITE" id="PS51296">
    <property type="entry name" value="RIESKE"/>
    <property type="match status" value="1"/>
</dbReference>
<evidence type="ECO:0000256" key="2">
    <source>
        <dbReference type="ARBA" id="ARBA00008751"/>
    </source>
</evidence>
<dbReference type="RefSeq" id="WP_130357415.1">
    <property type="nucleotide sequence ID" value="NZ_SGXC01000001.1"/>
</dbReference>
<keyword evidence="10" id="KW-1185">Reference proteome</keyword>
<keyword evidence="5" id="KW-0560">Oxidoreductase</keyword>
<dbReference type="Gene3D" id="2.102.10.10">
    <property type="entry name" value="Rieske [2Fe-2S] iron-sulphur domain"/>
    <property type="match status" value="1"/>
</dbReference>
<proteinExistence type="inferred from homology"/>
<reference evidence="9 10" key="1">
    <citation type="submission" date="2019-02" db="EMBL/GenBank/DDBJ databases">
        <title>Genomic Encyclopedia of Type Strains, Phase IV (KMG-IV): sequencing the most valuable type-strain genomes for metagenomic binning, comparative biology and taxonomic classification.</title>
        <authorList>
            <person name="Goeker M."/>
        </authorList>
    </citation>
    <scope>NUCLEOTIDE SEQUENCE [LARGE SCALE GENOMIC DNA]</scope>
    <source>
        <strain evidence="9 10">K24</strain>
    </source>
</reference>
<evidence type="ECO:0000256" key="3">
    <source>
        <dbReference type="ARBA" id="ARBA00022714"/>
    </source>
</evidence>
<dbReference type="Pfam" id="PF00355">
    <property type="entry name" value="Rieske"/>
    <property type="match status" value="1"/>
</dbReference>
<evidence type="ECO:0000259" key="8">
    <source>
        <dbReference type="PROSITE" id="PS51296"/>
    </source>
</evidence>
<accession>A0A4Q7NP05</accession>
<evidence type="ECO:0000313" key="9">
    <source>
        <dbReference type="EMBL" id="RZS86310.1"/>
    </source>
</evidence>
<dbReference type="OrthoDB" id="9790995at2"/>
<keyword evidence="6" id="KW-0408">Iron</keyword>